<comment type="similarity">
    <text evidence="6">Belongs to the DESIGUAL family.</text>
</comment>
<dbReference type="PANTHER" id="PTHR31769">
    <property type="entry name" value="OS07G0462200 PROTEIN-RELATED"/>
    <property type="match status" value="1"/>
</dbReference>
<evidence type="ECO:0000313" key="9">
    <source>
        <dbReference type="Proteomes" id="UP000504609"/>
    </source>
</evidence>
<evidence type="ECO:0000313" key="10">
    <source>
        <dbReference type="RefSeq" id="XP_022934645.1"/>
    </source>
</evidence>
<evidence type="ECO:0000256" key="4">
    <source>
        <dbReference type="ARBA" id="ARBA00022989"/>
    </source>
</evidence>
<feature type="region of interest" description="Disordered" evidence="7">
    <location>
        <begin position="1"/>
        <end position="21"/>
    </location>
</feature>
<sequence>MGRTKAMAVTHEDLHPSRRSSELGSKMGTFLIILTVLCGLCCFILCLVAESTRSQVIWKGRDENNNKKGEKRCWYSGSGKTPLVCTASAFLGMAVMMVVQHLYVLIAVSKSPPPALIAWDPSFATSKSLTFQAAFFFVSTWISFSVGEILLLIGLSVESGHLKDWWSPKESCLVIKEGLFSAAGVFELATVFLAAGLYMTAVRAQRLFEDQVNVRREVLESYHIHSSPPRSPPVQPMPPIAREDPVIRHSHHPESPFLFLLPSSAAFCKQLSR</sequence>
<accession>A0A6J1F8A9</accession>
<keyword evidence="3" id="KW-0732">Signal</keyword>
<evidence type="ECO:0000256" key="3">
    <source>
        <dbReference type="ARBA" id="ARBA00022729"/>
    </source>
</evidence>
<feature type="compositionally biased region" description="Basic and acidic residues" evidence="7">
    <location>
        <begin position="10"/>
        <end position="21"/>
    </location>
</feature>
<keyword evidence="5 8" id="KW-0472">Membrane</keyword>
<feature type="transmembrane region" description="Helical" evidence="8">
    <location>
        <begin position="27"/>
        <end position="49"/>
    </location>
</feature>
<name>A0A6J1F8A9_CUCMO</name>
<proteinExistence type="inferred from homology"/>
<evidence type="ECO:0000256" key="6">
    <source>
        <dbReference type="ARBA" id="ARBA00029467"/>
    </source>
</evidence>
<organism evidence="9 10">
    <name type="scientific">Cucurbita moschata</name>
    <name type="common">Winter crookneck squash</name>
    <name type="synonym">Cucurbita pepo var. moschata</name>
    <dbReference type="NCBI Taxonomy" id="3662"/>
    <lineage>
        <taxon>Eukaryota</taxon>
        <taxon>Viridiplantae</taxon>
        <taxon>Streptophyta</taxon>
        <taxon>Embryophyta</taxon>
        <taxon>Tracheophyta</taxon>
        <taxon>Spermatophyta</taxon>
        <taxon>Magnoliopsida</taxon>
        <taxon>eudicotyledons</taxon>
        <taxon>Gunneridae</taxon>
        <taxon>Pentapetalae</taxon>
        <taxon>rosids</taxon>
        <taxon>fabids</taxon>
        <taxon>Cucurbitales</taxon>
        <taxon>Cucurbitaceae</taxon>
        <taxon>Cucurbiteae</taxon>
        <taxon>Cucurbita</taxon>
    </lineage>
</organism>
<gene>
    <name evidence="10" type="primary">LOC111441776</name>
</gene>
<keyword evidence="4 8" id="KW-1133">Transmembrane helix</keyword>
<feature type="transmembrane region" description="Helical" evidence="8">
    <location>
        <begin position="81"/>
        <end position="109"/>
    </location>
</feature>
<feature type="transmembrane region" description="Helical" evidence="8">
    <location>
        <begin position="178"/>
        <end position="199"/>
    </location>
</feature>
<dbReference type="InterPro" id="IPR052222">
    <property type="entry name" value="DESIGUAL"/>
</dbReference>
<keyword evidence="2 8" id="KW-0812">Transmembrane</keyword>
<dbReference type="GeneID" id="111441776"/>
<evidence type="ECO:0000256" key="7">
    <source>
        <dbReference type="SAM" id="MobiDB-lite"/>
    </source>
</evidence>
<evidence type="ECO:0000256" key="8">
    <source>
        <dbReference type="SAM" id="Phobius"/>
    </source>
</evidence>
<dbReference type="AlphaFoldDB" id="A0A6J1F8A9"/>
<evidence type="ECO:0000256" key="2">
    <source>
        <dbReference type="ARBA" id="ARBA00022692"/>
    </source>
</evidence>
<dbReference type="RefSeq" id="XP_022934645.1">
    <property type="nucleotide sequence ID" value="XM_023078877.1"/>
</dbReference>
<protein>
    <submittedName>
        <fullName evidence="10">Uncharacterized protein LOC111441776</fullName>
    </submittedName>
</protein>
<reference evidence="10" key="1">
    <citation type="submission" date="2025-08" db="UniProtKB">
        <authorList>
            <consortium name="RefSeq"/>
        </authorList>
    </citation>
    <scope>IDENTIFICATION</scope>
    <source>
        <tissue evidence="10">Young leaves</tissue>
    </source>
</reference>
<evidence type="ECO:0000256" key="5">
    <source>
        <dbReference type="ARBA" id="ARBA00023136"/>
    </source>
</evidence>
<keyword evidence="9" id="KW-1185">Reference proteome</keyword>
<dbReference type="GO" id="GO:0012505">
    <property type="term" value="C:endomembrane system"/>
    <property type="evidence" value="ECO:0007669"/>
    <property type="project" value="UniProtKB-SubCell"/>
</dbReference>
<dbReference type="Pfam" id="PF06749">
    <property type="entry name" value="DUF1218"/>
    <property type="match status" value="1"/>
</dbReference>
<dbReference type="InterPro" id="IPR009606">
    <property type="entry name" value="DEAL/Modifying_wall_lignin1/2"/>
</dbReference>
<evidence type="ECO:0000256" key="1">
    <source>
        <dbReference type="ARBA" id="ARBA00004127"/>
    </source>
</evidence>
<comment type="subcellular location">
    <subcellularLocation>
        <location evidence="1">Endomembrane system</location>
        <topology evidence="1">Multi-pass membrane protein</topology>
    </subcellularLocation>
</comment>
<dbReference type="KEGG" id="cmos:111441776"/>
<dbReference type="Proteomes" id="UP000504609">
    <property type="component" value="Unplaced"/>
</dbReference>
<feature type="transmembrane region" description="Helical" evidence="8">
    <location>
        <begin position="129"/>
        <end position="157"/>
    </location>
</feature>